<proteinExistence type="predicted"/>
<feature type="compositionally biased region" description="Basic residues" evidence="1">
    <location>
        <begin position="108"/>
        <end position="120"/>
    </location>
</feature>
<reference evidence="4" key="1">
    <citation type="submission" date="2019-09" db="EMBL/GenBank/DDBJ databases">
        <title>Draft genome information of white flower Hibiscus syriacus.</title>
        <authorList>
            <person name="Kim Y.-M."/>
        </authorList>
    </citation>
    <scope>NUCLEOTIDE SEQUENCE [LARGE SCALE GENOMIC DNA]</scope>
    <source>
        <strain evidence="4">YM2019G1</strain>
    </source>
</reference>
<comment type="caution">
    <text evidence="4">The sequence shown here is derived from an EMBL/GenBank/DDBJ whole genome shotgun (WGS) entry which is preliminary data.</text>
</comment>
<sequence length="796" mass="89990">MGKRSNRRPVRYEKDQLGCMWGLITMFDFRHGRRTQRLLSDRRRDAVGNGTSTGLVEEKAMAMDTCKPSVKKLLEEEMSREQVANIEVNNAEHGVKEFGLGEGDSGRKSQKRSNRTRKKSSGSSLDVDAAKNLVLEASCQHKSEQQTPSSLDVENLVEEFRHEFDRERIDCRHQYRSAGPKSCCFEERLSEAIKFLVSQKLINRNQLMEGGEPQASKEVMDALQVLSLDEELFLKLLRDPNSMLVKYVKDLPDDHDGESKPLVGSNNSEQLPAGLRQSNEPVNRKQRNFFRRREQRRIPTNELWKRVSGEPKNSGDTGGFKEYITMNSPTKDHFFIERVAKLSTGAKRGERTSRLKGSETSTDRETNFSRHSNIYIEAKKHLSEMLTDGDDNVDLLSKQVPKTLGRILSLPDYNSSPVGSPGRRLGGSDELDNVSCQSQAAEELETQLCISDDKTGDEIQGDNVVLEKLDAFVNDDTVDQDDCSIKDETSSGGIMVQEETKLLDASSKTSIKTDESEVHDEKQYPHCSKQELSEEDQRSFSPLASPSNSSITKMVEGLESVSDIQERPSPVSVLEPIFADDVISPASIRSISGETSLQPLRIRFEEHGSSANHSGRFKTCIDDKESILEHIKAVLQASSFDWDELYIRSLSSDQLLDPLLLDEVEYLPNQLFHDKKLLFDCINEVLIEVCAYYFGSPGVLFVKTNIRPLPNMKSTIEEIQQRVYWHVLPMPLPHTLDQVVRKDLAKTETWMDLRLDADFISVEIGEAIFEDLVEDTITSYVKVSPECEYRGEGPEE</sequence>
<feature type="region of interest" description="Disordered" evidence="1">
    <location>
        <begin position="505"/>
        <end position="548"/>
    </location>
</feature>
<feature type="compositionally biased region" description="Basic and acidic residues" evidence="1">
    <location>
        <begin position="511"/>
        <end position="538"/>
    </location>
</feature>
<evidence type="ECO:0000259" key="3">
    <source>
        <dbReference type="Pfam" id="PF14309"/>
    </source>
</evidence>
<feature type="compositionally biased region" description="Polar residues" evidence="1">
    <location>
        <begin position="264"/>
        <end position="281"/>
    </location>
</feature>
<dbReference type="Proteomes" id="UP000436088">
    <property type="component" value="Unassembled WGS sequence"/>
</dbReference>
<dbReference type="PANTHER" id="PTHR47212">
    <property type="entry name" value="ADHESIN-LIKE PROTEIN, PUTATIVE (DUF3741)-RELATED"/>
    <property type="match status" value="1"/>
</dbReference>
<dbReference type="InterPro" id="IPR025486">
    <property type="entry name" value="DUF4378"/>
</dbReference>
<protein>
    <submittedName>
        <fullName evidence="4">Polyamine-modulated factor 1-binding protein 1</fullName>
    </submittedName>
</protein>
<feature type="region of interest" description="Disordered" evidence="1">
    <location>
        <begin position="255"/>
        <end position="283"/>
    </location>
</feature>
<dbReference type="InterPro" id="IPR022212">
    <property type="entry name" value="DUF3741"/>
</dbReference>
<dbReference type="EMBL" id="VEPZ02001357">
    <property type="protein sequence ID" value="KAE8677582.1"/>
    <property type="molecule type" value="Genomic_DNA"/>
</dbReference>
<evidence type="ECO:0000259" key="2">
    <source>
        <dbReference type="Pfam" id="PF12552"/>
    </source>
</evidence>
<name>A0A6A2XPY2_HIBSY</name>
<evidence type="ECO:0000313" key="4">
    <source>
        <dbReference type="EMBL" id="KAE8677582.1"/>
    </source>
</evidence>
<evidence type="ECO:0000256" key="1">
    <source>
        <dbReference type="SAM" id="MobiDB-lite"/>
    </source>
</evidence>
<gene>
    <name evidence="4" type="ORF">F3Y22_tig00111505pilonHSYRG00022</name>
</gene>
<keyword evidence="5" id="KW-1185">Reference proteome</keyword>
<feature type="domain" description="DUF4378" evidence="3">
    <location>
        <begin position="629"/>
        <end position="775"/>
    </location>
</feature>
<dbReference type="PANTHER" id="PTHR47212:SF4">
    <property type="entry name" value="ADHESIN-LIKE PROTEIN, PUTATIVE (DUF3741)-RELATED"/>
    <property type="match status" value="1"/>
</dbReference>
<dbReference type="AlphaFoldDB" id="A0A6A2XPY2"/>
<evidence type="ECO:0000313" key="5">
    <source>
        <dbReference type="Proteomes" id="UP000436088"/>
    </source>
</evidence>
<dbReference type="Pfam" id="PF14309">
    <property type="entry name" value="DUF4378"/>
    <property type="match status" value="1"/>
</dbReference>
<feature type="compositionally biased region" description="Low complexity" evidence="1">
    <location>
        <begin position="539"/>
        <end position="548"/>
    </location>
</feature>
<feature type="region of interest" description="Disordered" evidence="1">
    <location>
        <begin position="345"/>
        <end position="366"/>
    </location>
</feature>
<accession>A0A6A2XPY2</accession>
<dbReference type="Pfam" id="PF12552">
    <property type="entry name" value="DUF3741"/>
    <property type="match status" value="1"/>
</dbReference>
<feature type="region of interest" description="Disordered" evidence="1">
    <location>
        <begin position="94"/>
        <end position="125"/>
    </location>
</feature>
<feature type="compositionally biased region" description="Basic and acidic residues" evidence="1">
    <location>
        <begin position="347"/>
        <end position="366"/>
    </location>
</feature>
<organism evidence="4 5">
    <name type="scientific">Hibiscus syriacus</name>
    <name type="common">Rose of Sharon</name>
    <dbReference type="NCBI Taxonomy" id="106335"/>
    <lineage>
        <taxon>Eukaryota</taxon>
        <taxon>Viridiplantae</taxon>
        <taxon>Streptophyta</taxon>
        <taxon>Embryophyta</taxon>
        <taxon>Tracheophyta</taxon>
        <taxon>Spermatophyta</taxon>
        <taxon>Magnoliopsida</taxon>
        <taxon>eudicotyledons</taxon>
        <taxon>Gunneridae</taxon>
        <taxon>Pentapetalae</taxon>
        <taxon>rosids</taxon>
        <taxon>malvids</taxon>
        <taxon>Malvales</taxon>
        <taxon>Malvaceae</taxon>
        <taxon>Malvoideae</taxon>
        <taxon>Hibiscus</taxon>
    </lineage>
</organism>
<feature type="domain" description="DUF3741" evidence="2">
    <location>
        <begin position="198"/>
        <end position="242"/>
    </location>
</feature>